<dbReference type="PANTHER" id="PTHR34352">
    <property type="entry name" value="PROTEIN YHFA"/>
    <property type="match status" value="1"/>
</dbReference>
<dbReference type="PANTHER" id="PTHR34352:SF1">
    <property type="entry name" value="PROTEIN YHFA"/>
    <property type="match status" value="1"/>
</dbReference>
<evidence type="ECO:0000313" key="1">
    <source>
        <dbReference type="EMBL" id="PTQ90166.1"/>
    </source>
</evidence>
<keyword evidence="2" id="KW-1185">Reference proteome</keyword>
<dbReference type="InterPro" id="IPR003718">
    <property type="entry name" value="OsmC/Ohr_fam"/>
</dbReference>
<accession>A0A2T5J193</accession>
<name>A0A2T5J193_9GAMM</name>
<proteinExistence type="predicted"/>
<dbReference type="InterPro" id="IPR036102">
    <property type="entry name" value="OsmC/Ohrsf"/>
</dbReference>
<dbReference type="AlphaFoldDB" id="A0A2T5J193"/>
<protein>
    <submittedName>
        <fullName evidence="1">Putative OsmC-like protein</fullName>
    </submittedName>
</protein>
<dbReference type="SUPFAM" id="SSF82784">
    <property type="entry name" value="OsmC-like"/>
    <property type="match status" value="1"/>
</dbReference>
<sequence>MAEQLTIKIQQTSDYKFEVDFGAALSPIMADLPPPLGEGSAPSPEHLLLAAVANCLSASLLFALRKFKQNAENIQTTISCTVDRNEQKRLRVTHINANINLGKAAAEFEHLERILAQFEDFCTVSQSVQAGIPLQINVFDGDGVVLK</sequence>
<dbReference type="EMBL" id="QAON01000004">
    <property type="protein sequence ID" value="PTQ90166.1"/>
    <property type="molecule type" value="Genomic_DNA"/>
</dbReference>
<dbReference type="Gene3D" id="3.30.300.20">
    <property type="match status" value="1"/>
</dbReference>
<dbReference type="RefSeq" id="WP_170106907.1">
    <property type="nucleotide sequence ID" value="NZ_QAON01000004.1"/>
</dbReference>
<dbReference type="Pfam" id="PF02566">
    <property type="entry name" value="OsmC"/>
    <property type="match status" value="1"/>
</dbReference>
<comment type="caution">
    <text evidence="1">The sequence shown here is derived from an EMBL/GenBank/DDBJ whole genome shotgun (WGS) entry which is preliminary data.</text>
</comment>
<dbReference type="Proteomes" id="UP000244223">
    <property type="component" value="Unassembled WGS sequence"/>
</dbReference>
<reference evidence="1 2" key="1">
    <citation type="submission" date="2018-04" db="EMBL/GenBank/DDBJ databases">
        <title>Genomic Encyclopedia of Archaeal and Bacterial Type Strains, Phase II (KMG-II): from individual species to whole genera.</title>
        <authorList>
            <person name="Goeker M."/>
        </authorList>
    </citation>
    <scope>NUCLEOTIDE SEQUENCE [LARGE SCALE GENOMIC DNA]</scope>
    <source>
        <strain evidence="1 2">DSM 5822</strain>
    </source>
</reference>
<organism evidence="1 2">
    <name type="scientific">Agitococcus lubricus</name>
    <dbReference type="NCBI Taxonomy" id="1077255"/>
    <lineage>
        <taxon>Bacteria</taxon>
        <taxon>Pseudomonadati</taxon>
        <taxon>Pseudomonadota</taxon>
        <taxon>Gammaproteobacteria</taxon>
        <taxon>Moraxellales</taxon>
        <taxon>Moraxellaceae</taxon>
        <taxon>Agitococcus</taxon>
    </lineage>
</organism>
<dbReference type="InterPro" id="IPR015946">
    <property type="entry name" value="KH_dom-like_a/b"/>
</dbReference>
<gene>
    <name evidence="1" type="ORF">C8N29_104211</name>
</gene>
<evidence type="ECO:0000313" key="2">
    <source>
        <dbReference type="Proteomes" id="UP000244223"/>
    </source>
</evidence>